<dbReference type="InterPro" id="IPR021295">
    <property type="entry name" value="DUF2867"/>
</dbReference>
<evidence type="ECO:0000313" key="3">
    <source>
        <dbReference type="Proteomes" id="UP000019205"/>
    </source>
</evidence>
<dbReference type="SUPFAM" id="SSF55961">
    <property type="entry name" value="Bet v1-like"/>
    <property type="match status" value="1"/>
</dbReference>
<dbReference type="STRING" id="314285.KT71_04750"/>
<accession>A4A947</accession>
<evidence type="ECO:0000313" key="2">
    <source>
        <dbReference type="EMBL" id="EAQ97589.1"/>
    </source>
</evidence>
<dbReference type="GO" id="GO:0004029">
    <property type="term" value="F:aldehyde dehydrogenase (NAD+) activity"/>
    <property type="evidence" value="ECO:0007669"/>
    <property type="project" value="TreeGrafter"/>
</dbReference>
<dbReference type="SUPFAM" id="SSF51735">
    <property type="entry name" value="NAD(P)-binding Rossmann-fold domains"/>
    <property type="match status" value="1"/>
</dbReference>
<dbReference type="Proteomes" id="UP000019205">
    <property type="component" value="Chromosome"/>
</dbReference>
<feature type="domain" description="NmrA-like" evidence="1">
    <location>
        <begin position="5"/>
        <end position="109"/>
    </location>
</feature>
<dbReference type="PANTHER" id="PTHR48079">
    <property type="entry name" value="PROTEIN YEEZ"/>
    <property type="match status" value="1"/>
</dbReference>
<dbReference type="GO" id="GO:0005737">
    <property type="term" value="C:cytoplasm"/>
    <property type="evidence" value="ECO:0007669"/>
    <property type="project" value="TreeGrafter"/>
</dbReference>
<sequence>MATRYLVFGASGYIGGNLVPFLIDRGATVRAVARDREVLEARHWAGVELVEADALEPGSLIPALAESDIVFYLVHSMAAGKDFGALDLVAAENFARAAADAGVQRIIYLGGLIPDSSSLGEHISSRRDTGEVLREGPVPVTEIRAGIIIGPGSAAFEVMRDLALNLPVMITPRWVRATSPPIALSNLLEYLWKIAHSDEAAGQVYDAAGPEEVDYTSMMRAIARQAGKSPPLIIPVPVLTPTLSSYWLGLVTAVPAPIARALITGLKHSFSADDGPLRKAAPQHLLTMDDAVAMALRQERQHQTLARWTDGNFQLRGHRHDNAYYSKHAGSSTITRAKPAALWGLITGLGGPQRYHYMNGLWLIREIMDWIAGGPGLSRGRRSFAELRLGDRIDYWTVLALQEERSLTLEFGLKAPGSGALEFQIKPLDHGLTELRITAHWHPRGVWGLLYWWAMFPAHLFLFRGWTKKLARLAETDS</sequence>
<dbReference type="InterPro" id="IPR036291">
    <property type="entry name" value="NAD(P)-bd_dom_sf"/>
</dbReference>
<dbReference type="InterPro" id="IPR008030">
    <property type="entry name" value="NmrA-like"/>
</dbReference>
<organism evidence="2 3">
    <name type="scientific">Congregibacter litoralis KT71</name>
    <dbReference type="NCBI Taxonomy" id="314285"/>
    <lineage>
        <taxon>Bacteria</taxon>
        <taxon>Pseudomonadati</taxon>
        <taxon>Pseudomonadota</taxon>
        <taxon>Gammaproteobacteria</taxon>
        <taxon>Cellvibrionales</taxon>
        <taxon>Halieaceae</taxon>
        <taxon>Congregibacter</taxon>
    </lineage>
</organism>
<dbReference type="eggNOG" id="COG0702">
    <property type="taxonomic scope" value="Bacteria"/>
</dbReference>
<name>A4A947_9GAMM</name>
<dbReference type="HOGENOM" id="CLU_007383_6_11_6"/>
<dbReference type="Pfam" id="PF05368">
    <property type="entry name" value="NmrA"/>
    <property type="match status" value="1"/>
</dbReference>
<comment type="caution">
    <text evidence="2">The sequence shown here is derived from an EMBL/GenBank/DDBJ whole genome shotgun (WGS) entry which is preliminary data.</text>
</comment>
<dbReference type="PANTHER" id="PTHR48079:SF6">
    <property type="entry name" value="NAD(P)-BINDING DOMAIN-CONTAINING PROTEIN-RELATED"/>
    <property type="match status" value="1"/>
</dbReference>
<dbReference type="Pfam" id="PF11066">
    <property type="entry name" value="DUF2867"/>
    <property type="match status" value="1"/>
</dbReference>
<reference evidence="2 3" key="2">
    <citation type="journal article" date="2009" name="PLoS ONE">
        <title>The photosynthetic apparatus and its regulation in the aerobic gammaproteobacterium Congregibacter litoralis gen. nov., sp. nov.</title>
        <authorList>
            <person name="Spring S."/>
            <person name="Lunsdorf H."/>
            <person name="Fuchs B.M."/>
            <person name="Tindall B.J."/>
        </authorList>
    </citation>
    <scope>NUCLEOTIDE SEQUENCE [LARGE SCALE GENOMIC DNA]</scope>
    <source>
        <strain evidence="2">KT71</strain>
    </source>
</reference>
<evidence type="ECO:0000259" key="1">
    <source>
        <dbReference type="Pfam" id="PF05368"/>
    </source>
</evidence>
<dbReference type="Gene3D" id="3.40.50.720">
    <property type="entry name" value="NAD(P)-binding Rossmann-like Domain"/>
    <property type="match status" value="1"/>
</dbReference>
<dbReference type="InterPro" id="IPR051783">
    <property type="entry name" value="NAD(P)-dependent_oxidoreduct"/>
</dbReference>
<gene>
    <name evidence="2" type="ORF">KT71_04750</name>
</gene>
<dbReference type="RefSeq" id="WP_008293365.1">
    <property type="nucleotide sequence ID" value="NZ_CM002299.1"/>
</dbReference>
<keyword evidence="3" id="KW-1185">Reference proteome</keyword>
<proteinExistence type="predicted"/>
<protein>
    <submittedName>
        <fullName evidence="2">Putative nucleoside-diphosphate-sugar epimerase</fullName>
    </submittedName>
</protein>
<reference evidence="2 3" key="1">
    <citation type="journal article" date="2007" name="Proc. Natl. Acad. Sci. U.S.A.">
        <title>Characterization of a marine gammaproteobacterium capable of aerobic anoxygenic photosynthesis.</title>
        <authorList>
            <person name="Fuchs B.M."/>
            <person name="Spring S."/>
            <person name="Teeling H."/>
            <person name="Quast C."/>
            <person name="Wulf J."/>
            <person name="Schattenhofer M."/>
            <person name="Yan S."/>
            <person name="Ferriera S."/>
            <person name="Johnson J."/>
            <person name="Glockner F.O."/>
            <person name="Amann R."/>
        </authorList>
    </citation>
    <scope>NUCLEOTIDE SEQUENCE [LARGE SCALE GENOMIC DNA]</scope>
    <source>
        <strain evidence="2">KT71</strain>
    </source>
</reference>
<dbReference type="AlphaFoldDB" id="A4A947"/>
<dbReference type="EMBL" id="AAOA02000002">
    <property type="protein sequence ID" value="EAQ97589.1"/>
    <property type="molecule type" value="Genomic_DNA"/>
</dbReference>